<sequence length="509" mass="57201">MRGWKDLGLVDTIYEEDSECSSASPSISSPPIPLHSRVESWSQATGKQTDVLIYVQGTCFHLHKEPLASRSTYLKRQLTELSEITLPLNITAETFALVADFCYGTHVVLTPFNVAALRTAAEVLGMTDNKRDENLRQITEKYFRRVIVVNRELAQIVFGSCLRLLPEAETTAFLLSRCVEALSDDGSEMDRVVDDIIDLAADEFEIVAETMHFRFTCHDVLYRIVDLYIQEHSGKITEEQKMEICNFIDCEKLSPQLLIHAVQNPRLPLRFIVRAMLIEQLNTRRAIFTSTAAATNHCAPQHHEENEVITLGSILQRDAAVREAAQLKEEMDATNSRIESLEKELAGMKKLLQKSEKETSLMEKKLLVGSEKERSIMGLRRRKLEREERSVMGSSRSASFHYGSTDAKIERGERGSTSFAGFRLGVRGAKTGGSSHEDSPRSKKNIGIGMGLIRRLKSTLWVSKSASKSHTKNKILSKEDGTAVKAENEDVSETTQQNEEASHKRRLTV</sequence>
<protein>
    <recommendedName>
        <fullName evidence="10">BTB domain-containing protein</fullName>
    </recommendedName>
</protein>
<dbReference type="Pfam" id="PF00651">
    <property type="entry name" value="BTB"/>
    <property type="match status" value="1"/>
</dbReference>
<dbReference type="InterPro" id="IPR011333">
    <property type="entry name" value="SKP1/BTB/POZ_sf"/>
</dbReference>
<evidence type="ECO:0000256" key="5">
    <source>
        <dbReference type="SAM" id="MobiDB-lite"/>
    </source>
</evidence>
<evidence type="ECO:0000256" key="4">
    <source>
        <dbReference type="SAM" id="Coils"/>
    </source>
</evidence>
<organism evidence="8 9">
    <name type="scientific">Hevea brasiliensis</name>
    <name type="common">Para rubber tree</name>
    <name type="synonym">Siphonia brasiliensis</name>
    <dbReference type="NCBI Taxonomy" id="3981"/>
    <lineage>
        <taxon>Eukaryota</taxon>
        <taxon>Viridiplantae</taxon>
        <taxon>Streptophyta</taxon>
        <taxon>Embryophyta</taxon>
        <taxon>Tracheophyta</taxon>
        <taxon>Spermatophyta</taxon>
        <taxon>Magnoliopsida</taxon>
        <taxon>eudicotyledons</taxon>
        <taxon>Gunneridae</taxon>
        <taxon>Pentapetalae</taxon>
        <taxon>rosids</taxon>
        <taxon>fabids</taxon>
        <taxon>Malpighiales</taxon>
        <taxon>Euphorbiaceae</taxon>
        <taxon>Crotonoideae</taxon>
        <taxon>Micrandreae</taxon>
        <taxon>Hevea</taxon>
    </lineage>
</organism>
<reference evidence="8 9" key="1">
    <citation type="journal article" date="2023" name="Plant Biotechnol. J.">
        <title>Chromosome-level wild Hevea brasiliensis genome provides new tools for genomic-assisted breeding and valuable loci to elevate rubber yield.</title>
        <authorList>
            <person name="Cheng H."/>
            <person name="Song X."/>
            <person name="Hu Y."/>
            <person name="Wu T."/>
            <person name="Yang Q."/>
            <person name="An Z."/>
            <person name="Feng S."/>
            <person name="Deng Z."/>
            <person name="Wu W."/>
            <person name="Zeng X."/>
            <person name="Tu M."/>
            <person name="Wang X."/>
            <person name="Huang H."/>
        </authorList>
    </citation>
    <scope>NUCLEOTIDE SEQUENCE [LARGE SCALE GENOMIC DNA]</scope>
    <source>
        <strain evidence="8">MT/VB/25A 57/8</strain>
    </source>
</reference>
<evidence type="ECO:0000259" key="7">
    <source>
        <dbReference type="PROSITE" id="PS51649"/>
    </source>
</evidence>
<dbReference type="Gene3D" id="3.30.710.10">
    <property type="entry name" value="Potassium Channel Kv1.1, Chain A"/>
    <property type="match status" value="1"/>
</dbReference>
<dbReference type="Pfam" id="PF03000">
    <property type="entry name" value="NPH3"/>
    <property type="match status" value="1"/>
</dbReference>
<feature type="compositionally biased region" description="Basic and acidic residues" evidence="5">
    <location>
        <begin position="476"/>
        <end position="488"/>
    </location>
</feature>
<evidence type="ECO:0000313" key="9">
    <source>
        <dbReference type="Proteomes" id="UP001174677"/>
    </source>
</evidence>
<dbReference type="EMBL" id="JARPOI010000010">
    <property type="protein sequence ID" value="KAJ9170568.1"/>
    <property type="molecule type" value="Genomic_DNA"/>
</dbReference>
<dbReference type="Proteomes" id="UP001174677">
    <property type="component" value="Chromosome 10"/>
</dbReference>
<dbReference type="InterPro" id="IPR043454">
    <property type="entry name" value="NPH3/RPT2-like"/>
</dbReference>
<evidence type="ECO:0000313" key="8">
    <source>
        <dbReference type="EMBL" id="KAJ9170568.1"/>
    </source>
</evidence>
<evidence type="ECO:0000256" key="2">
    <source>
        <dbReference type="ARBA" id="ARBA00022786"/>
    </source>
</evidence>
<feature type="coiled-coil region" evidence="4">
    <location>
        <begin position="317"/>
        <end position="358"/>
    </location>
</feature>
<dbReference type="PROSITE" id="PS50097">
    <property type="entry name" value="BTB"/>
    <property type="match status" value="1"/>
</dbReference>
<accession>A0ABQ9LSN1</accession>
<feature type="region of interest" description="Disordered" evidence="5">
    <location>
        <begin position="427"/>
        <end position="449"/>
    </location>
</feature>
<comment type="similarity">
    <text evidence="3">Belongs to the NPH3 family.</text>
</comment>
<evidence type="ECO:0000256" key="1">
    <source>
        <dbReference type="ARBA" id="ARBA00004906"/>
    </source>
</evidence>
<evidence type="ECO:0000256" key="3">
    <source>
        <dbReference type="PROSITE-ProRule" id="PRU00982"/>
    </source>
</evidence>
<dbReference type="PROSITE" id="PS51649">
    <property type="entry name" value="NPH3"/>
    <property type="match status" value="1"/>
</dbReference>
<dbReference type="InterPro" id="IPR000210">
    <property type="entry name" value="BTB/POZ_dom"/>
</dbReference>
<name>A0ABQ9LSN1_HEVBR</name>
<feature type="domain" description="BTB" evidence="6">
    <location>
        <begin position="49"/>
        <end position="111"/>
    </location>
</feature>
<comment type="pathway">
    <text evidence="1">Protein modification; protein ubiquitination.</text>
</comment>
<feature type="domain" description="NPH3" evidence="7">
    <location>
        <begin position="214"/>
        <end position="282"/>
    </location>
</feature>
<proteinExistence type="inferred from homology"/>
<feature type="region of interest" description="Disordered" evidence="5">
    <location>
        <begin position="463"/>
        <end position="509"/>
    </location>
</feature>
<evidence type="ECO:0000259" key="6">
    <source>
        <dbReference type="PROSITE" id="PS50097"/>
    </source>
</evidence>
<gene>
    <name evidence="8" type="ORF">P3X46_018666</name>
</gene>
<keyword evidence="2" id="KW-0833">Ubl conjugation pathway</keyword>
<keyword evidence="4" id="KW-0175">Coiled coil</keyword>
<comment type="caution">
    <text evidence="8">The sequence shown here is derived from an EMBL/GenBank/DDBJ whole genome shotgun (WGS) entry which is preliminary data.</text>
</comment>
<keyword evidence="9" id="KW-1185">Reference proteome</keyword>
<dbReference type="InterPro" id="IPR027356">
    <property type="entry name" value="NPH3_dom"/>
</dbReference>
<evidence type="ECO:0008006" key="10">
    <source>
        <dbReference type="Google" id="ProtNLM"/>
    </source>
</evidence>
<dbReference type="SUPFAM" id="SSF54695">
    <property type="entry name" value="POZ domain"/>
    <property type="match status" value="1"/>
</dbReference>
<dbReference type="SMART" id="SM00225">
    <property type="entry name" value="BTB"/>
    <property type="match status" value="1"/>
</dbReference>
<dbReference type="PANTHER" id="PTHR32370">
    <property type="entry name" value="OS12G0117600 PROTEIN"/>
    <property type="match status" value="1"/>
</dbReference>